<dbReference type="GO" id="GO:0000324">
    <property type="term" value="C:fungal-type vacuole"/>
    <property type="evidence" value="ECO:0007669"/>
    <property type="project" value="TreeGrafter"/>
</dbReference>
<comment type="subcellular location">
    <subcellularLocation>
        <location evidence="1">Membrane</location>
        <topology evidence="1">Multi-pass membrane protein</topology>
    </subcellularLocation>
</comment>
<dbReference type="STRING" id="1344418.A0A1D2VFL1"/>
<feature type="transmembrane region" description="Helical" evidence="5">
    <location>
        <begin position="40"/>
        <end position="58"/>
    </location>
</feature>
<dbReference type="EMBL" id="KV454482">
    <property type="protein sequence ID" value="ODV60372.1"/>
    <property type="molecule type" value="Genomic_DNA"/>
</dbReference>
<evidence type="ECO:0000313" key="8">
    <source>
        <dbReference type="Proteomes" id="UP000095038"/>
    </source>
</evidence>
<dbReference type="AlphaFoldDB" id="A0A1D2VFL1"/>
<evidence type="ECO:0000259" key="6">
    <source>
        <dbReference type="Pfam" id="PF00955"/>
    </source>
</evidence>
<sequence>MKIKRLKIGHGIYKDVKGRLPIYLTDWVDGMNYRVIPSTIFLYFINLLPAIAFAQDLFDKTDNTYGLNEILLSNAIGGIAFGIFAGQPLVIVGVTGPIAIFNITVYDLVKNKKDCAYFSFIGWTYIWGMIIHFIIAILDGVRFIRYITSYSCDTFGLFINCIYIQKGIEILIEQFEVNGFDVKEENYLANGFLSIVVSLLMVIIGVSINLIGNYSNYFSPKIRKLLVDYGTPFCVIFLSGFNHFGGHLKEVELQRLNTSRSFSPSDNILRNGWIIKFWEDISVSNIFLAIPFGILLTFLFYFDHNVSSLMCQGIQYPLKKPSSFHWDFFVLGITTGLSALLGIPAPNGLLPQAPLHTESLCVGEQDEDGKMLITEVVEQRVTNTAQGLLTLATISNPLLVVLGLVPQAVLAGLFLIMGLLGVGTNEVGRRIKYCVLEKRFRPPDSVFTKLSSLKWLHVFIGLELLAFAAEFGITQTKGAIAFPGVLCVFVLVPYCARWVFPPHDLRLLDGKAVNRFILQNLSSV</sequence>
<dbReference type="InterPro" id="IPR003020">
    <property type="entry name" value="HCO3_transpt_euk"/>
</dbReference>
<feature type="transmembrane region" description="Helical" evidence="5">
    <location>
        <begin position="78"/>
        <end position="103"/>
    </location>
</feature>
<dbReference type="InterPro" id="IPR011531">
    <property type="entry name" value="HCO3_transpt-like_TM_dom"/>
</dbReference>
<name>A0A1D2VFL1_9ASCO</name>
<evidence type="ECO:0000256" key="5">
    <source>
        <dbReference type="SAM" id="Phobius"/>
    </source>
</evidence>
<feature type="transmembrane region" description="Helical" evidence="5">
    <location>
        <begin position="398"/>
        <end position="422"/>
    </location>
</feature>
<keyword evidence="2 5" id="KW-0812">Transmembrane</keyword>
<feature type="transmembrane region" description="Helical" evidence="5">
    <location>
        <begin position="479"/>
        <end position="500"/>
    </location>
</feature>
<accession>A0A1D2VFL1</accession>
<feature type="transmembrane region" description="Helical" evidence="5">
    <location>
        <begin position="115"/>
        <end position="138"/>
    </location>
</feature>
<feature type="transmembrane region" description="Helical" evidence="5">
    <location>
        <begin position="192"/>
        <end position="214"/>
    </location>
</feature>
<dbReference type="GO" id="GO:0005886">
    <property type="term" value="C:plasma membrane"/>
    <property type="evidence" value="ECO:0007669"/>
    <property type="project" value="TreeGrafter"/>
</dbReference>
<protein>
    <submittedName>
        <fullName evidence="7">Boron efflux transporter of the plasma membrane</fullName>
    </submittedName>
</protein>
<dbReference type="InParanoid" id="A0A1D2VFL1"/>
<proteinExistence type="predicted"/>
<dbReference type="PANTHER" id="PTHR11453:SF82">
    <property type="entry name" value="BORON TRANSPORTER 1"/>
    <property type="match status" value="1"/>
</dbReference>
<dbReference type="Pfam" id="PF00955">
    <property type="entry name" value="HCO3_cotransp"/>
    <property type="match status" value="2"/>
</dbReference>
<dbReference type="GO" id="GO:0006820">
    <property type="term" value="P:monoatomic anion transport"/>
    <property type="evidence" value="ECO:0007669"/>
    <property type="project" value="InterPro"/>
</dbReference>
<evidence type="ECO:0000256" key="4">
    <source>
        <dbReference type="ARBA" id="ARBA00023136"/>
    </source>
</evidence>
<keyword evidence="4 5" id="KW-0472">Membrane</keyword>
<dbReference type="FunCoup" id="A0A1D2VFL1">
    <property type="interactions" value="405"/>
</dbReference>
<evidence type="ECO:0000313" key="7">
    <source>
        <dbReference type="EMBL" id="ODV60372.1"/>
    </source>
</evidence>
<dbReference type="Proteomes" id="UP000095038">
    <property type="component" value="Unassembled WGS sequence"/>
</dbReference>
<dbReference type="GO" id="GO:0005452">
    <property type="term" value="F:solute:inorganic anion antiporter activity"/>
    <property type="evidence" value="ECO:0007669"/>
    <property type="project" value="InterPro"/>
</dbReference>
<feature type="transmembrane region" description="Helical" evidence="5">
    <location>
        <begin position="226"/>
        <end position="245"/>
    </location>
</feature>
<evidence type="ECO:0000256" key="1">
    <source>
        <dbReference type="ARBA" id="ARBA00004141"/>
    </source>
</evidence>
<gene>
    <name evidence="7" type="ORF">ASCRUDRAFT_58971</name>
</gene>
<reference evidence="8" key="1">
    <citation type="submission" date="2016-05" db="EMBL/GenBank/DDBJ databases">
        <title>Comparative genomics of biotechnologically important yeasts.</title>
        <authorList>
            <consortium name="DOE Joint Genome Institute"/>
            <person name="Riley R."/>
            <person name="Haridas S."/>
            <person name="Wolfe K.H."/>
            <person name="Lopes M.R."/>
            <person name="Hittinger C.T."/>
            <person name="Goker M."/>
            <person name="Salamov A."/>
            <person name="Wisecaver J."/>
            <person name="Long T.M."/>
            <person name="Aerts A.L."/>
            <person name="Barry K."/>
            <person name="Choi C."/>
            <person name="Clum A."/>
            <person name="Coughlan A.Y."/>
            <person name="Deshpande S."/>
            <person name="Douglass A.P."/>
            <person name="Hanson S.J."/>
            <person name="Klenk H.-P."/>
            <person name="Labutti K."/>
            <person name="Lapidus A."/>
            <person name="Lindquist E."/>
            <person name="Lipzen A."/>
            <person name="Meier-Kolthoff J.P."/>
            <person name="Ohm R.A."/>
            <person name="Otillar R.P."/>
            <person name="Pangilinan J."/>
            <person name="Peng Y."/>
            <person name="Rokas A."/>
            <person name="Rosa C.A."/>
            <person name="Scheuner C."/>
            <person name="Sibirny A.A."/>
            <person name="Slot J.C."/>
            <person name="Stielow J.B."/>
            <person name="Sun H."/>
            <person name="Kurtzman C.P."/>
            <person name="Blackwell M."/>
            <person name="Grigoriev I.V."/>
            <person name="Jeffries T.W."/>
        </authorList>
    </citation>
    <scope>NUCLEOTIDE SEQUENCE [LARGE SCALE GENOMIC DNA]</scope>
    <source>
        <strain evidence="8">DSM 1968</strain>
    </source>
</reference>
<evidence type="ECO:0000256" key="2">
    <source>
        <dbReference type="ARBA" id="ARBA00022692"/>
    </source>
</evidence>
<dbReference type="Gene3D" id="1.10.287.570">
    <property type="entry name" value="Helical hairpin bin"/>
    <property type="match status" value="1"/>
</dbReference>
<organism evidence="7 8">
    <name type="scientific">Ascoidea rubescens DSM 1968</name>
    <dbReference type="NCBI Taxonomy" id="1344418"/>
    <lineage>
        <taxon>Eukaryota</taxon>
        <taxon>Fungi</taxon>
        <taxon>Dikarya</taxon>
        <taxon>Ascomycota</taxon>
        <taxon>Saccharomycotina</taxon>
        <taxon>Saccharomycetes</taxon>
        <taxon>Ascoideaceae</taxon>
        <taxon>Ascoidea</taxon>
    </lineage>
</organism>
<dbReference type="RefSeq" id="XP_020046679.1">
    <property type="nucleotide sequence ID" value="XM_020191222.1"/>
</dbReference>
<feature type="domain" description="Bicarbonate transporter-like transmembrane" evidence="6">
    <location>
        <begin position="190"/>
        <end position="511"/>
    </location>
</feature>
<feature type="transmembrane region" description="Helical" evidence="5">
    <location>
        <begin position="323"/>
        <end position="345"/>
    </location>
</feature>
<feature type="domain" description="Bicarbonate transporter-like transmembrane" evidence="6">
    <location>
        <begin position="10"/>
        <end position="180"/>
    </location>
</feature>
<dbReference type="GO" id="GO:0080139">
    <property type="term" value="F:borate efflux transmembrane transporter activity"/>
    <property type="evidence" value="ECO:0007669"/>
    <property type="project" value="TreeGrafter"/>
</dbReference>
<dbReference type="PANTHER" id="PTHR11453">
    <property type="entry name" value="ANION EXCHANGE PROTEIN"/>
    <property type="match status" value="1"/>
</dbReference>
<evidence type="ECO:0000256" key="3">
    <source>
        <dbReference type="ARBA" id="ARBA00022989"/>
    </source>
</evidence>
<dbReference type="GeneID" id="30964858"/>
<keyword evidence="8" id="KW-1185">Reference proteome</keyword>
<keyword evidence="3 5" id="KW-1133">Transmembrane helix</keyword>
<dbReference type="OrthoDB" id="1735926at2759"/>
<dbReference type="GO" id="GO:0050801">
    <property type="term" value="P:monoatomic ion homeostasis"/>
    <property type="evidence" value="ECO:0007669"/>
    <property type="project" value="TreeGrafter"/>
</dbReference>
<feature type="transmembrane region" description="Helical" evidence="5">
    <location>
        <begin position="281"/>
        <end position="302"/>
    </location>
</feature>